<evidence type="ECO:0000259" key="8">
    <source>
        <dbReference type="PROSITE" id="PS50110"/>
    </source>
</evidence>
<dbReference type="AlphaFoldDB" id="A0A4R6Y678"/>
<dbReference type="InterPro" id="IPR000792">
    <property type="entry name" value="Tscrpt_reg_LuxR_C"/>
</dbReference>
<keyword evidence="1 6" id="KW-0597">Phosphoprotein</keyword>
<evidence type="ECO:0000256" key="4">
    <source>
        <dbReference type="ARBA" id="ARBA00023125"/>
    </source>
</evidence>
<dbReference type="CDD" id="cd06170">
    <property type="entry name" value="LuxR_C_like"/>
    <property type="match status" value="1"/>
</dbReference>
<dbReference type="RefSeq" id="WP_035033144.1">
    <property type="nucleotide sequence ID" value="NZ_KK073914.1"/>
</dbReference>
<proteinExistence type="predicted"/>
<evidence type="ECO:0000256" key="6">
    <source>
        <dbReference type="PROSITE-ProRule" id="PRU00169"/>
    </source>
</evidence>
<keyword evidence="5" id="KW-0804">Transcription</keyword>
<evidence type="ECO:0000259" key="7">
    <source>
        <dbReference type="PROSITE" id="PS50043"/>
    </source>
</evidence>
<keyword evidence="10" id="KW-1185">Reference proteome</keyword>
<organism evidence="9 10">
    <name type="scientific">Aquamicrobium defluvii</name>
    <dbReference type="NCBI Taxonomy" id="69279"/>
    <lineage>
        <taxon>Bacteria</taxon>
        <taxon>Pseudomonadati</taxon>
        <taxon>Pseudomonadota</taxon>
        <taxon>Alphaproteobacteria</taxon>
        <taxon>Hyphomicrobiales</taxon>
        <taxon>Phyllobacteriaceae</taxon>
        <taxon>Aquamicrobium</taxon>
    </lineage>
</organism>
<dbReference type="SUPFAM" id="SSF52172">
    <property type="entry name" value="CheY-like"/>
    <property type="match status" value="1"/>
</dbReference>
<dbReference type="EMBL" id="SNZF01000038">
    <property type="protein sequence ID" value="TDR30957.1"/>
    <property type="molecule type" value="Genomic_DNA"/>
</dbReference>
<evidence type="ECO:0000256" key="2">
    <source>
        <dbReference type="ARBA" id="ARBA00023012"/>
    </source>
</evidence>
<dbReference type="GO" id="GO:0006355">
    <property type="term" value="P:regulation of DNA-templated transcription"/>
    <property type="evidence" value="ECO:0007669"/>
    <property type="project" value="InterPro"/>
</dbReference>
<gene>
    <name evidence="9" type="ORF">DES43_13824</name>
</gene>
<dbReference type="NCBIfam" id="NF006900">
    <property type="entry name" value="PRK09390.1"/>
    <property type="match status" value="1"/>
</dbReference>
<dbReference type="InterPro" id="IPR011006">
    <property type="entry name" value="CheY-like_superfamily"/>
</dbReference>
<dbReference type="PROSITE" id="PS50110">
    <property type="entry name" value="RESPONSE_REGULATORY"/>
    <property type="match status" value="1"/>
</dbReference>
<dbReference type="InterPro" id="IPR036388">
    <property type="entry name" value="WH-like_DNA-bd_sf"/>
</dbReference>
<dbReference type="Pfam" id="PF00196">
    <property type="entry name" value="GerE"/>
    <property type="match status" value="1"/>
</dbReference>
<dbReference type="PROSITE" id="PS50043">
    <property type="entry name" value="HTH_LUXR_2"/>
    <property type="match status" value="1"/>
</dbReference>
<dbReference type="SMART" id="SM00448">
    <property type="entry name" value="REC"/>
    <property type="match status" value="1"/>
</dbReference>
<dbReference type="PANTHER" id="PTHR44688">
    <property type="entry name" value="DNA-BINDING TRANSCRIPTIONAL ACTIVATOR DEVR_DOSR"/>
    <property type="match status" value="1"/>
</dbReference>
<evidence type="ECO:0000313" key="9">
    <source>
        <dbReference type="EMBL" id="TDR30957.1"/>
    </source>
</evidence>
<name>A0A4R6Y678_9HYPH</name>
<dbReference type="InterPro" id="IPR016032">
    <property type="entry name" value="Sig_transdc_resp-reg_C-effctor"/>
</dbReference>
<sequence>MQSDDYVVHILDDEEAVRKSLAFLLVTAGFAVRVHDSATGFLDAAPAIGRACLVTDLKMPDMSGLELLEKLNAKGLRVPSIVITGHGDVPMAVAAMKAGAVDFIEKPFTDEVLIDAVRRAARRLDPATNDNDLLALRARFECLSEREQQVLAAVVAGLPNKTIAYDLAISPRTVEVHRANIMSKMQARSLAELVRMTIALGLGDNRN</sequence>
<evidence type="ECO:0000256" key="5">
    <source>
        <dbReference type="ARBA" id="ARBA00023163"/>
    </source>
</evidence>
<dbReference type="Proteomes" id="UP000294958">
    <property type="component" value="Unassembled WGS sequence"/>
</dbReference>
<dbReference type="GO" id="GO:0003677">
    <property type="term" value="F:DNA binding"/>
    <property type="evidence" value="ECO:0007669"/>
    <property type="project" value="UniProtKB-KW"/>
</dbReference>
<dbReference type="Gene3D" id="3.40.50.2300">
    <property type="match status" value="1"/>
</dbReference>
<dbReference type="CDD" id="cd17537">
    <property type="entry name" value="REC_FixJ"/>
    <property type="match status" value="1"/>
</dbReference>
<keyword evidence="2" id="KW-0902">Two-component regulatory system</keyword>
<dbReference type="InterPro" id="IPR001789">
    <property type="entry name" value="Sig_transdc_resp-reg_receiver"/>
</dbReference>
<dbReference type="Pfam" id="PF00072">
    <property type="entry name" value="Response_reg"/>
    <property type="match status" value="1"/>
</dbReference>
<keyword evidence="4" id="KW-0238">DNA-binding</keyword>
<evidence type="ECO:0000256" key="1">
    <source>
        <dbReference type="ARBA" id="ARBA00022553"/>
    </source>
</evidence>
<dbReference type="FunFam" id="3.40.50.2300:FF:000018">
    <property type="entry name" value="DNA-binding transcriptional regulator NtrC"/>
    <property type="match status" value="1"/>
</dbReference>
<accession>A0A4R6Y678</accession>
<dbReference type="SMART" id="SM00421">
    <property type="entry name" value="HTH_LUXR"/>
    <property type="match status" value="1"/>
</dbReference>
<feature type="domain" description="Response regulatory" evidence="8">
    <location>
        <begin position="7"/>
        <end position="121"/>
    </location>
</feature>
<feature type="modified residue" description="4-aspartylphosphate" evidence="6">
    <location>
        <position position="56"/>
    </location>
</feature>
<dbReference type="Gene3D" id="1.10.10.10">
    <property type="entry name" value="Winged helix-like DNA-binding domain superfamily/Winged helix DNA-binding domain"/>
    <property type="match status" value="1"/>
</dbReference>
<dbReference type="SUPFAM" id="SSF46894">
    <property type="entry name" value="C-terminal effector domain of the bipartite response regulators"/>
    <property type="match status" value="1"/>
</dbReference>
<evidence type="ECO:0000313" key="10">
    <source>
        <dbReference type="Proteomes" id="UP000294958"/>
    </source>
</evidence>
<keyword evidence="3" id="KW-0805">Transcription regulation</keyword>
<evidence type="ECO:0000256" key="3">
    <source>
        <dbReference type="ARBA" id="ARBA00023015"/>
    </source>
</evidence>
<dbReference type="PANTHER" id="PTHR44688:SF16">
    <property type="entry name" value="DNA-BINDING TRANSCRIPTIONAL ACTIVATOR DEVR_DOSR"/>
    <property type="match status" value="1"/>
</dbReference>
<dbReference type="GO" id="GO:0000160">
    <property type="term" value="P:phosphorelay signal transduction system"/>
    <property type="evidence" value="ECO:0007669"/>
    <property type="project" value="UniProtKB-KW"/>
</dbReference>
<comment type="caution">
    <text evidence="9">The sequence shown here is derived from an EMBL/GenBank/DDBJ whole genome shotgun (WGS) entry which is preliminary data.</text>
</comment>
<dbReference type="PRINTS" id="PR00038">
    <property type="entry name" value="HTHLUXR"/>
</dbReference>
<dbReference type="OrthoDB" id="9782655at2"/>
<reference evidence="9 10" key="1">
    <citation type="submission" date="2019-03" db="EMBL/GenBank/DDBJ databases">
        <title>Genomic Encyclopedia of Type Strains, Phase IV (KMG-IV): sequencing the most valuable type-strain genomes for metagenomic binning, comparative biology and taxonomic classification.</title>
        <authorList>
            <person name="Goeker M."/>
        </authorList>
    </citation>
    <scope>NUCLEOTIDE SEQUENCE [LARGE SCALE GENOMIC DNA]</scope>
    <source>
        <strain evidence="9 10">DSM 11603</strain>
    </source>
</reference>
<dbReference type="PROSITE" id="PS00622">
    <property type="entry name" value="HTH_LUXR_1"/>
    <property type="match status" value="1"/>
</dbReference>
<feature type="domain" description="HTH luxR-type" evidence="7">
    <location>
        <begin position="136"/>
        <end position="201"/>
    </location>
</feature>
<protein>
    <submittedName>
        <fullName evidence="9">LuxR family two component transcriptional regulator</fullName>
    </submittedName>
</protein>